<name>A0A8K0AIJ6_ANDGO</name>
<dbReference type="EMBL" id="VRVR01000021">
    <property type="protein sequence ID" value="KAF0852685.1"/>
    <property type="molecule type" value="Genomic_DNA"/>
</dbReference>
<evidence type="ECO:0000256" key="2">
    <source>
        <dbReference type="ARBA" id="ARBA00008924"/>
    </source>
</evidence>
<feature type="transmembrane region" description="Helical" evidence="6">
    <location>
        <begin position="139"/>
        <end position="164"/>
    </location>
</feature>
<keyword evidence="3 6" id="KW-0812">Transmembrane</keyword>
<comment type="caution">
    <text evidence="8">The sequence shown here is derived from an EMBL/GenBank/DDBJ whole genome shotgun (WGS) entry which is preliminary data.</text>
</comment>
<reference evidence="8" key="1">
    <citation type="submission" date="2019-09" db="EMBL/GenBank/DDBJ databases">
        <title>The Mitochondrial Proteome of the Jakobid, Andalucia godoyi, a Protist With the Most Gene-Rich and Bacteria-Like Mitochondrial Genome.</title>
        <authorList>
            <person name="Gray M.W."/>
            <person name="Burger G."/>
            <person name="Derelle R."/>
            <person name="Klimes V."/>
            <person name="Leger M."/>
            <person name="Sarrasin M."/>
            <person name="Vlcek C."/>
            <person name="Roger A.J."/>
            <person name="Elias M."/>
            <person name="Lang B.F."/>
        </authorList>
    </citation>
    <scope>NUCLEOTIDE SEQUENCE</scope>
    <source>
        <strain evidence="8">And28</strain>
    </source>
</reference>
<keyword evidence="5 6" id="KW-0472">Membrane</keyword>
<evidence type="ECO:0000313" key="9">
    <source>
        <dbReference type="Proteomes" id="UP000799049"/>
    </source>
</evidence>
<evidence type="ECO:0000256" key="5">
    <source>
        <dbReference type="ARBA" id="ARBA00023136"/>
    </source>
</evidence>
<dbReference type="PANTHER" id="PTHR12459">
    <property type="entry name" value="TRANSMEMBRANE PROTEIN 135-RELATED"/>
    <property type="match status" value="1"/>
</dbReference>
<protein>
    <submittedName>
        <fullName evidence="8">Mitochondrial transmembrane protein TMEM135_A</fullName>
    </submittedName>
</protein>
<evidence type="ECO:0000256" key="6">
    <source>
        <dbReference type="SAM" id="Phobius"/>
    </source>
</evidence>
<evidence type="ECO:0000256" key="1">
    <source>
        <dbReference type="ARBA" id="ARBA00004127"/>
    </source>
</evidence>
<dbReference type="OrthoDB" id="291792at2759"/>
<evidence type="ECO:0000313" key="8">
    <source>
        <dbReference type="EMBL" id="KAF0852685.1"/>
    </source>
</evidence>
<dbReference type="InterPro" id="IPR031926">
    <property type="entry name" value="TMEM135_N"/>
</dbReference>
<dbReference type="Pfam" id="PF15982">
    <property type="entry name" value="TMEM135_C_rich"/>
    <property type="match status" value="1"/>
</dbReference>
<dbReference type="Proteomes" id="UP000799049">
    <property type="component" value="Unassembled WGS sequence"/>
</dbReference>
<dbReference type="PANTHER" id="PTHR12459:SF15">
    <property type="entry name" value="TRANSMEMBRANE PROTEIN 135"/>
    <property type="match status" value="1"/>
</dbReference>
<dbReference type="GO" id="GO:0012505">
    <property type="term" value="C:endomembrane system"/>
    <property type="evidence" value="ECO:0007669"/>
    <property type="project" value="UniProtKB-SubCell"/>
</dbReference>
<sequence length="213" mass="24456">MTDFVISPGVFIDNKRIYGGRDLYRSLQVFVDVFPEMLKLYAPIHFVPTLLFRFRKLSPKGLLHCLKATIRSASFLSTFVSLFCYVLCKIRGLRNKDDQWQALIAGFLCAQSVEIERASRRSELAVYCIPRFLELVYRFLRLPVVPGYSILIFAMGLAVIMTLFHNADPDAIKSTYASVLKWVFGFDYSLLGLADKEFPKKEKKSKAPHDEHD</sequence>
<proteinExistence type="inferred from homology"/>
<dbReference type="InterPro" id="IPR026749">
    <property type="entry name" value="Tmem135"/>
</dbReference>
<organism evidence="8 9">
    <name type="scientific">Andalucia godoyi</name>
    <name type="common">Flagellate</name>
    <dbReference type="NCBI Taxonomy" id="505711"/>
    <lineage>
        <taxon>Eukaryota</taxon>
        <taxon>Discoba</taxon>
        <taxon>Jakobida</taxon>
        <taxon>Andalucina</taxon>
        <taxon>Andaluciidae</taxon>
        <taxon>Andalucia</taxon>
    </lineage>
</organism>
<comment type="similarity">
    <text evidence="2">Belongs to the TMEM135 family.</text>
</comment>
<feature type="domain" description="Transmembrane protein 135 N-terminal" evidence="7">
    <location>
        <begin position="26"/>
        <end position="129"/>
    </location>
</feature>
<evidence type="ECO:0000256" key="4">
    <source>
        <dbReference type="ARBA" id="ARBA00022989"/>
    </source>
</evidence>
<keyword evidence="9" id="KW-1185">Reference proteome</keyword>
<evidence type="ECO:0000259" key="7">
    <source>
        <dbReference type="Pfam" id="PF15982"/>
    </source>
</evidence>
<dbReference type="AlphaFoldDB" id="A0A8K0AIJ6"/>
<accession>A0A8K0AIJ6</accession>
<keyword evidence="4 6" id="KW-1133">Transmembrane helix</keyword>
<comment type="subcellular location">
    <subcellularLocation>
        <location evidence="1">Endomembrane system</location>
        <topology evidence="1">Multi-pass membrane protein</topology>
    </subcellularLocation>
</comment>
<gene>
    <name evidence="8" type="ORF">ANDGO_05628</name>
</gene>
<evidence type="ECO:0000256" key="3">
    <source>
        <dbReference type="ARBA" id="ARBA00022692"/>
    </source>
</evidence>